<keyword evidence="3" id="KW-1185">Reference proteome</keyword>
<sequence>MKFFTTVAAVLGSSVSFSAAAPHPRATVPPELNIASFAASTESKTPVAHFTFNVSVPGDSGNTAKCSFEGPSATGGLLPDVAWRACDDPVVQWQFRHEPSRPGSSGPYLLVVTYEVDASTGQRVAGFKEWQASLFPTEESTDGTTQSYKGEADFVIANLS</sequence>
<keyword evidence="1" id="KW-0732">Signal</keyword>
<proteinExistence type="predicted"/>
<evidence type="ECO:0008006" key="4">
    <source>
        <dbReference type="Google" id="ProtNLM"/>
    </source>
</evidence>
<organism evidence="2 3">
    <name type="scientific">Apiospora arundinis</name>
    <dbReference type="NCBI Taxonomy" id="335852"/>
    <lineage>
        <taxon>Eukaryota</taxon>
        <taxon>Fungi</taxon>
        <taxon>Dikarya</taxon>
        <taxon>Ascomycota</taxon>
        <taxon>Pezizomycotina</taxon>
        <taxon>Sordariomycetes</taxon>
        <taxon>Xylariomycetidae</taxon>
        <taxon>Amphisphaeriales</taxon>
        <taxon>Apiosporaceae</taxon>
        <taxon>Apiospora</taxon>
    </lineage>
</organism>
<feature type="chain" id="PRO_5045673168" description="AA1-like domain-containing protein" evidence="1">
    <location>
        <begin position="21"/>
        <end position="160"/>
    </location>
</feature>
<name>A0ABR2J6V6_9PEZI</name>
<evidence type="ECO:0000256" key="1">
    <source>
        <dbReference type="SAM" id="SignalP"/>
    </source>
</evidence>
<dbReference type="Proteomes" id="UP001390339">
    <property type="component" value="Unassembled WGS sequence"/>
</dbReference>
<evidence type="ECO:0000313" key="3">
    <source>
        <dbReference type="Proteomes" id="UP001390339"/>
    </source>
</evidence>
<dbReference type="EMBL" id="JAPCWZ010000003">
    <property type="protein sequence ID" value="KAK8873375.1"/>
    <property type="molecule type" value="Genomic_DNA"/>
</dbReference>
<reference evidence="2 3" key="1">
    <citation type="journal article" date="2024" name="IMA Fungus">
        <title>Apiospora arundinis, a panoply of carbohydrate-active enzymes and secondary metabolites.</title>
        <authorList>
            <person name="Sorensen T."/>
            <person name="Petersen C."/>
            <person name="Muurmann A.T."/>
            <person name="Christiansen J.V."/>
            <person name="Brundto M.L."/>
            <person name="Overgaard C.K."/>
            <person name="Boysen A.T."/>
            <person name="Wollenberg R.D."/>
            <person name="Larsen T.O."/>
            <person name="Sorensen J.L."/>
            <person name="Nielsen K.L."/>
            <person name="Sondergaard T.E."/>
        </authorList>
    </citation>
    <scope>NUCLEOTIDE SEQUENCE [LARGE SCALE GENOMIC DNA]</scope>
    <source>
        <strain evidence="2 3">AAU 773</strain>
    </source>
</reference>
<accession>A0ABR2J6V6</accession>
<feature type="signal peptide" evidence="1">
    <location>
        <begin position="1"/>
        <end position="20"/>
    </location>
</feature>
<comment type="caution">
    <text evidence="2">The sequence shown here is derived from an EMBL/GenBank/DDBJ whole genome shotgun (WGS) entry which is preliminary data.</text>
</comment>
<gene>
    <name evidence="2" type="ORF">PGQ11_003889</name>
</gene>
<protein>
    <recommendedName>
        <fullName evidence="4">AA1-like domain-containing protein</fullName>
    </recommendedName>
</protein>
<evidence type="ECO:0000313" key="2">
    <source>
        <dbReference type="EMBL" id="KAK8873375.1"/>
    </source>
</evidence>